<dbReference type="InterPro" id="IPR053161">
    <property type="entry name" value="Ulvan_degrading_GH"/>
</dbReference>
<evidence type="ECO:0000313" key="2">
    <source>
        <dbReference type="Proteomes" id="UP001057134"/>
    </source>
</evidence>
<dbReference type="Gene3D" id="2.60.120.260">
    <property type="entry name" value="Galactose-binding domain-like"/>
    <property type="match status" value="2"/>
</dbReference>
<reference evidence="1" key="2">
    <citation type="journal article" date="2021" name="J Anim Sci Technol">
        <title>Complete genome sequence of Paenibacillus konkukensis sp. nov. SK3146 as a potential probiotic strain.</title>
        <authorList>
            <person name="Jung H.I."/>
            <person name="Park S."/>
            <person name="Niu K.M."/>
            <person name="Lee S.W."/>
            <person name="Kothari D."/>
            <person name="Yi K.J."/>
            <person name="Kim S.K."/>
        </authorList>
    </citation>
    <scope>NUCLEOTIDE SEQUENCE</scope>
    <source>
        <strain evidence="1">SK3146</strain>
    </source>
</reference>
<dbReference type="RefSeq" id="WP_249860830.1">
    <property type="nucleotide sequence ID" value="NZ_CP027059.1"/>
</dbReference>
<dbReference type="Proteomes" id="UP001057134">
    <property type="component" value="Chromosome"/>
</dbReference>
<dbReference type="InterPro" id="IPR008979">
    <property type="entry name" value="Galactose-bd-like_sf"/>
</dbReference>
<evidence type="ECO:0000313" key="1">
    <source>
        <dbReference type="EMBL" id="UQZ85164.1"/>
    </source>
</evidence>
<name>A0ABY4RRK5_9BACL</name>
<evidence type="ECO:0008006" key="3">
    <source>
        <dbReference type="Google" id="ProtNLM"/>
    </source>
</evidence>
<keyword evidence="2" id="KW-1185">Reference proteome</keyword>
<gene>
    <name evidence="1" type="ORF">SK3146_04447</name>
</gene>
<reference evidence="1" key="1">
    <citation type="submission" date="2018-02" db="EMBL/GenBank/DDBJ databases">
        <authorList>
            <person name="Kim S.-K."/>
            <person name="Jung H.-I."/>
            <person name="Lee S.-W."/>
        </authorList>
    </citation>
    <scope>NUCLEOTIDE SEQUENCE</scope>
    <source>
        <strain evidence="1">SK3146</strain>
    </source>
</reference>
<dbReference type="EMBL" id="CP027059">
    <property type="protein sequence ID" value="UQZ85164.1"/>
    <property type="molecule type" value="Genomic_DNA"/>
</dbReference>
<accession>A0ABY4RRK5</accession>
<proteinExistence type="predicted"/>
<protein>
    <recommendedName>
        <fullName evidence="3">Alpha-L-rhamnosidase</fullName>
    </recommendedName>
</protein>
<dbReference type="SUPFAM" id="SSF49785">
    <property type="entry name" value="Galactose-binding domain-like"/>
    <property type="match status" value="1"/>
</dbReference>
<sequence>MKLACMYEQFAKVDPRYGPVPFWWWSAEEVTEERVRWQLRKFREGGMRNIGIINLAPTGPQYGSVSDRPAFSSEVWWHMFEVAVREAERLGMYVWFYDQIGFSGANMPARIVTERPEAAGYRLKRFEAGEELPPSAEVLYEADGYTYAAVRQGFNWLDPAASQELIDRVHGEMERRFPADLGRTIAGSFQDELPPFPLWTPELAELYRERHGDELLPLLPALFDPLPGSADVRRRVYRLSAELAERSFFIPLGRWHSERGMLLCCDQAGPARRADPHGAQRLYLDYFRTHRWYNAPGTDMDGEIKPHASMVHLHGGSRVFLEAFHSSGWGGTLEETMHWLIPWFQAGATVYSPHSVYYSTRGGWWEWAPPDTGWRQPYFEHYPVFADTISRICYMLSAGAHVCDIAVHYPSHAVCGYLSLADGKKNEHPMGVANKDPNEQVTHIQKVYRQVAGSWSRRQSELPGALRRSQLDFDIADDTALMKAVPEGARLSIAEESFAVVILCGTTVMDGEARRRLEQWLREGGFVIGVDVPEAERNWAGVVYASDAEEAAALIESRIPRRIEGPGEALHRRTEDADLFLLLPRSEELLAMHQPATPETAAAESAVYRLRTKRVPQLWNPVVGRAEPIAYERDGDWIEARVPFASWPAALIVCAEDEAAAAALLGGREPVAEEDRARVRPFPAELGDAEPAAGSGAHIELPSDDWRVRVEATLDNRYGDFDLHGAGRGFVPTERRMMNVRLEKEEADGEPSGWHLPGLDETGWLPRLWSEAAYWHVCKGERFDDSAAEPLVYSAVFGDLAMRSWAGRMGRVPRRFLNLGRCSKGEFVCARTYVMAPAAGIYWIRTESNSQLDGTVNGEEIAWNGGPEERTAWVELRAGSNELILRAQAIGNGLMRAAVEVSGQAREPLPKWLFSRNPSGQSALIKRVACEPGLPVERVRLVFAARGRAVLYVNGTKVTEHGDFNPYIRQGQEEVDVTALWRQGVNEVRFALPEGKGEVFADGVVEYRGGGPLGFCTGEDWRDERGEAPGVHHFSVLQFAETESLWIAARPHPLPRVGWLMPDSVPDPAPLPFSADPGAIGRPVWLRFPLPVGTNRLRFECAGEARLWIGGQEVAVSSGVAAFAPRPAGTAAVLRIVPAAAETEGAVLLSPIRMETAPVSGSLGDWRSALCLPHHSGAVEYERTLEVQGLQDAQLDLGHVRGTAEVWVNGQPLGVRLWRPYRFALPALPDGKHRLRIRVTNTLGTHYEIGRPTGLVGGNPDVAYWEDRGTQEERDWQRWFPSGGLYGPIRILAKSQPR</sequence>
<dbReference type="PANTHER" id="PTHR36848">
    <property type="entry name" value="DNA-BINDING PROTEIN (PUTATIVE SECRETED PROTEIN)-RELATED"/>
    <property type="match status" value="1"/>
</dbReference>
<dbReference type="PANTHER" id="PTHR36848:SF2">
    <property type="entry name" value="SECRETED PROTEIN"/>
    <property type="match status" value="1"/>
</dbReference>
<organism evidence="1 2">
    <name type="scientific">Paenibacillus konkukensis</name>
    <dbReference type="NCBI Taxonomy" id="2020716"/>
    <lineage>
        <taxon>Bacteria</taxon>
        <taxon>Bacillati</taxon>
        <taxon>Bacillota</taxon>
        <taxon>Bacilli</taxon>
        <taxon>Bacillales</taxon>
        <taxon>Paenibacillaceae</taxon>
        <taxon>Paenibacillus</taxon>
    </lineage>
</organism>